<evidence type="ECO:0000313" key="2">
    <source>
        <dbReference type="Proteomes" id="UP000729701"/>
    </source>
</evidence>
<gene>
    <name evidence="1" type="ORF">KME60_21890</name>
</gene>
<reference evidence="1" key="1">
    <citation type="submission" date="2021-05" db="EMBL/GenBank/DDBJ databases">
        <authorList>
            <person name="Pietrasiak N."/>
            <person name="Ward R."/>
            <person name="Stajich J.E."/>
            <person name="Kurbessoian T."/>
        </authorList>
    </citation>
    <scope>NUCLEOTIDE SEQUENCE</scope>
    <source>
        <strain evidence="1">GSE-NOS-MK-12-04C</strain>
    </source>
</reference>
<comment type="caution">
    <text evidence="1">The sequence shown here is derived from an EMBL/GenBank/DDBJ whole genome shotgun (WGS) entry which is preliminary data.</text>
</comment>
<evidence type="ECO:0000313" key="1">
    <source>
        <dbReference type="EMBL" id="MBW4669989.1"/>
    </source>
</evidence>
<dbReference type="EMBL" id="JAHHGZ010000026">
    <property type="protein sequence ID" value="MBW4669989.1"/>
    <property type="molecule type" value="Genomic_DNA"/>
</dbReference>
<organism evidence="1 2">
    <name type="scientific">Cyanomargarita calcarea GSE-NOS-MK-12-04C</name>
    <dbReference type="NCBI Taxonomy" id="2839659"/>
    <lineage>
        <taxon>Bacteria</taxon>
        <taxon>Bacillati</taxon>
        <taxon>Cyanobacteriota</taxon>
        <taxon>Cyanophyceae</taxon>
        <taxon>Nostocales</taxon>
        <taxon>Cyanomargaritaceae</taxon>
        <taxon>Cyanomargarita</taxon>
    </lineage>
</organism>
<protein>
    <submittedName>
        <fullName evidence="1">Uncharacterized protein</fullName>
    </submittedName>
</protein>
<dbReference type="Proteomes" id="UP000729701">
    <property type="component" value="Unassembled WGS sequence"/>
</dbReference>
<sequence length="90" mass="9938">MKEEGRRKKEEGGLYSTLQVNEVHPLPKAYGEGWGGVFLYLTKLKFAVCGDWKPNSKRNTCVLVGVLKRAARINSIDIIRAGEACLTGVT</sequence>
<name>A0A951UUF5_9CYAN</name>
<proteinExistence type="predicted"/>
<reference evidence="1" key="2">
    <citation type="journal article" date="2022" name="Microbiol. Resour. Announc.">
        <title>Metagenome Sequencing to Explore Phylogenomics of Terrestrial Cyanobacteria.</title>
        <authorList>
            <person name="Ward R.D."/>
            <person name="Stajich J.E."/>
            <person name="Johansen J.R."/>
            <person name="Huntemann M."/>
            <person name="Clum A."/>
            <person name="Foster B."/>
            <person name="Foster B."/>
            <person name="Roux S."/>
            <person name="Palaniappan K."/>
            <person name="Varghese N."/>
            <person name="Mukherjee S."/>
            <person name="Reddy T.B.K."/>
            <person name="Daum C."/>
            <person name="Copeland A."/>
            <person name="Chen I.A."/>
            <person name="Ivanova N.N."/>
            <person name="Kyrpides N.C."/>
            <person name="Shapiro N."/>
            <person name="Eloe-Fadrosh E.A."/>
            <person name="Pietrasiak N."/>
        </authorList>
    </citation>
    <scope>NUCLEOTIDE SEQUENCE</scope>
    <source>
        <strain evidence="1">GSE-NOS-MK-12-04C</strain>
    </source>
</reference>
<dbReference type="AlphaFoldDB" id="A0A951UUF5"/>
<accession>A0A951UUF5</accession>